<proteinExistence type="predicted"/>
<dbReference type="CDD" id="cd00090">
    <property type="entry name" value="HTH_ARSR"/>
    <property type="match status" value="1"/>
</dbReference>
<dbReference type="InterPro" id="IPR036390">
    <property type="entry name" value="WH_DNA-bd_sf"/>
</dbReference>
<sequence>MSEVKMALENVSLLHGEITALRSELNRFRNEVTMNRTNSMFNEFRNQCAATLINGSLDSALNLSGKEGKSCSMWTQCKPSFVDFFDELAEYARNDQLSEKKIDNIRRNFDKMKEEAAKLNQCSQCFKHVELYFDQQIEMLEKMGFYQTESSKPLEIQNLHEEQISNMVGDALSSAVRVQILKALYDDGKSFTELSKITKLRAGNLLFHLDKLQDKGLIRQREERGEYQITFKGYHLLNSMLELVKTLGMDNEEEY</sequence>
<dbReference type="InterPro" id="IPR011991">
    <property type="entry name" value="ArsR-like_HTH"/>
</dbReference>
<dbReference type="AlphaFoldDB" id="A0A0E3P1D1"/>
<dbReference type="KEGG" id="msw:MSSIT_0330"/>
<dbReference type="InterPro" id="IPR001845">
    <property type="entry name" value="HTH_ArsR_DNA-bd_dom"/>
</dbReference>
<gene>
    <name evidence="2" type="ORF">MSSIT_0330</name>
</gene>
<dbReference type="Proteomes" id="UP000033111">
    <property type="component" value="Chromosome"/>
</dbReference>
<reference evidence="2 3" key="1">
    <citation type="submission" date="2014-07" db="EMBL/GenBank/DDBJ databases">
        <title>Methanogenic archaea and the global carbon cycle.</title>
        <authorList>
            <person name="Henriksen J.R."/>
            <person name="Luke J."/>
            <person name="Reinhart S."/>
            <person name="Benedict M.N."/>
            <person name="Youngblut N.D."/>
            <person name="Metcalf M.E."/>
            <person name="Whitaker R.J."/>
            <person name="Metcalf W.W."/>
        </authorList>
    </citation>
    <scope>NUCLEOTIDE SEQUENCE [LARGE SCALE GENOMIC DNA]</scope>
    <source>
        <strain evidence="2 3">T4/M</strain>
    </source>
</reference>
<evidence type="ECO:0000313" key="2">
    <source>
        <dbReference type="EMBL" id="AKB27049.1"/>
    </source>
</evidence>
<dbReference type="GeneID" id="24859086"/>
<feature type="domain" description="HTH arsR-type" evidence="1">
    <location>
        <begin position="167"/>
        <end position="245"/>
    </location>
</feature>
<dbReference type="InterPro" id="IPR038723">
    <property type="entry name" value="ArnR1-like_HTH"/>
</dbReference>
<accession>A0A0E3P1D1</accession>
<evidence type="ECO:0000313" key="3">
    <source>
        <dbReference type="Proteomes" id="UP000033111"/>
    </source>
</evidence>
<dbReference type="PATRIC" id="fig|1434120.4.peg.416"/>
<dbReference type="GO" id="GO:0003700">
    <property type="term" value="F:DNA-binding transcription factor activity"/>
    <property type="evidence" value="ECO:0007669"/>
    <property type="project" value="InterPro"/>
</dbReference>
<dbReference type="EMBL" id="CP009506">
    <property type="protein sequence ID" value="AKB27049.1"/>
    <property type="molecule type" value="Genomic_DNA"/>
</dbReference>
<protein>
    <submittedName>
        <fullName evidence="2">Transcriptional regulator, ArsR family</fullName>
    </submittedName>
</protein>
<dbReference type="SMART" id="SM00418">
    <property type="entry name" value="HTH_ARSR"/>
    <property type="match status" value="1"/>
</dbReference>
<dbReference type="OrthoDB" id="114909at2157"/>
<dbReference type="Gene3D" id="1.10.10.10">
    <property type="entry name" value="Winged helix-like DNA-binding domain superfamily/Winged helix DNA-binding domain"/>
    <property type="match status" value="1"/>
</dbReference>
<dbReference type="SUPFAM" id="SSF46785">
    <property type="entry name" value="Winged helix' DNA-binding domain"/>
    <property type="match status" value="1"/>
</dbReference>
<organism evidence="2 3">
    <name type="scientific">Methanosarcina siciliae T4/M</name>
    <dbReference type="NCBI Taxonomy" id="1434120"/>
    <lineage>
        <taxon>Archaea</taxon>
        <taxon>Methanobacteriati</taxon>
        <taxon>Methanobacteriota</taxon>
        <taxon>Stenosarchaea group</taxon>
        <taxon>Methanomicrobia</taxon>
        <taxon>Methanosarcinales</taxon>
        <taxon>Methanosarcinaceae</taxon>
        <taxon>Methanosarcina</taxon>
    </lineage>
</organism>
<evidence type="ECO:0000259" key="1">
    <source>
        <dbReference type="SMART" id="SM00418"/>
    </source>
</evidence>
<dbReference type="HOGENOM" id="CLU_085608_0_0_2"/>
<dbReference type="RefSeq" id="WP_048169494.1">
    <property type="nucleotide sequence ID" value="NZ_CP009506.1"/>
</dbReference>
<keyword evidence="3" id="KW-1185">Reference proteome</keyword>
<name>A0A0E3P1D1_9EURY</name>
<dbReference type="Pfam" id="PF14947">
    <property type="entry name" value="HTH_45"/>
    <property type="match status" value="1"/>
</dbReference>
<dbReference type="InterPro" id="IPR036388">
    <property type="entry name" value="WH-like_DNA-bd_sf"/>
</dbReference>